<dbReference type="EMBL" id="DVFO01000088">
    <property type="protein sequence ID" value="HIQ61526.1"/>
    <property type="molecule type" value="Genomic_DNA"/>
</dbReference>
<dbReference type="InterPro" id="IPR038475">
    <property type="entry name" value="RecG_C_sf"/>
</dbReference>
<gene>
    <name evidence="3" type="ORF">IAD31_08060</name>
</gene>
<dbReference type="Pfam" id="PF04326">
    <property type="entry name" value="SLFN_AlbA_2"/>
    <property type="match status" value="1"/>
</dbReference>
<dbReference type="Gene3D" id="3.30.565.60">
    <property type="match status" value="1"/>
</dbReference>
<dbReference type="InterPro" id="IPR038461">
    <property type="entry name" value="Schlafen_AlbA_2_dom_sf"/>
</dbReference>
<sequence length="451" mass="51334">TLSSFSNQDSGGIILFGVDETSDYQVVGVYDPQDLQKKVAAQCLQMEPRVRAVFTLAELDGKWICSAEIPALDISQRPCYYSGAGRTKGAYIRVGDSDQTMTDYELYTYEAFRKHLHDDERPVERANLSMLDQTLLQHYLLQKSVERPGFSQFSPEQAYEMLNITRNGIPTLAAVMNFGIYPQGYFPQLGITAIVVPGTEIGDISQDSSRFLDNKRIEGTIPTMVTEALNFCMRNMKVRTTISQETGQRVDYTEYPLDALREAILNALIHRDYSIYTEGTPVQIDFFSDRVEVHSPGSLYGRMSVEQLGKCRPDLRNPALAVMTESLTKAENRYSGIPTMRRAMREHGLPEPKFENRRHEFVVTLYNQPVTAQTETPSPQPVTPTNPTDRLLDFCKTPRSRQEIQDFLGLKTTFYAMQHHVKPLLESNQLAMTIPEKPKSRYQKFYTVIKD</sequence>
<accession>A0A9D0YSP9</accession>
<dbReference type="AlphaFoldDB" id="A0A9D0YSP9"/>
<evidence type="ECO:0000313" key="4">
    <source>
        <dbReference type="Proteomes" id="UP000886879"/>
    </source>
</evidence>
<dbReference type="Proteomes" id="UP000886879">
    <property type="component" value="Unassembled WGS sequence"/>
</dbReference>
<dbReference type="Gene3D" id="3.30.950.30">
    <property type="entry name" value="Schlafen, AAA domain"/>
    <property type="match status" value="1"/>
</dbReference>
<dbReference type="Pfam" id="PF13749">
    <property type="entry name" value="HATPase_c_4"/>
    <property type="match status" value="1"/>
</dbReference>
<dbReference type="InterPro" id="IPR049514">
    <property type="entry name" value="Fic-like_C"/>
</dbReference>
<reference evidence="3" key="2">
    <citation type="journal article" date="2021" name="PeerJ">
        <title>Extensive microbial diversity within the chicken gut microbiome revealed by metagenomics and culture.</title>
        <authorList>
            <person name="Gilroy R."/>
            <person name="Ravi A."/>
            <person name="Getino M."/>
            <person name="Pursley I."/>
            <person name="Horton D.L."/>
            <person name="Alikhan N.F."/>
            <person name="Baker D."/>
            <person name="Gharbi K."/>
            <person name="Hall N."/>
            <person name="Watson M."/>
            <person name="Adriaenssens E.M."/>
            <person name="Foster-Nyarko E."/>
            <person name="Jarju S."/>
            <person name="Secka A."/>
            <person name="Antonio M."/>
            <person name="Oren A."/>
            <person name="Chaudhuri R.R."/>
            <person name="La Ragione R."/>
            <person name="Hildebrand F."/>
            <person name="Pallen M.J."/>
        </authorList>
    </citation>
    <scope>NUCLEOTIDE SEQUENCE</scope>
    <source>
        <strain evidence="3">ChiGjej2B2-12916</strain>
    </source>
</reference>
<proteinExistence type="predicted"/>
<dbReference type="PANTHER" id="PTHR30595">
    <property type="entry name" value="GLPR-RELATED TRANSCRIPTIONAL REPRESSOR"/>
    <property type="match status" value="1"/>
</dbReference>
<evidence type="ECO:0000313" key="3">
    <source>
        <dbReference type="EMBL" id="HIQ61526.1"/>
    </source>
</evidence>
<reference evidence="3" key="1">
    <citation type="submission" date="2020-10" db="EMBL/GenBank/DDBJ databases">
        <authorList>
            <person name="Gilroy R."/>
        </authorList>
    </citation>
    <scope>NUCLEOTIDE SEQUENCE</scope>
    <source>
        <strain evidence="3">ChiGjej2B2-12916</strain>
    </source>
</reference>
<feature type="domain" description="Filamentation induced by cAMP protein Fic-like C-terminal" evidence="2">
    <location>
        <begin position="390"/>
        <end position="445"/>
    </location>
</feature>
<feature type="non-terminal residue" evidence="3">
    <location>
        <position position="1"/>
    </location>
</feature>
<dbReference type="InterPro" id="IPR007421">
    <property type="entry name" value="Schlafen_AlbA_2_dom"/>
</dbReference>
<name>A0A9D0YSP9_9FIRM</name>
<organism evidence="3 4">
    <name type="scientific">Candidatus Enterenecus faecium</name>
    <dbReference type="NCBI Taxonomy" id="2840780"/>
    <lineage>
        <taxon>Bacteria</taxon>
        <taxon>Bacillati</taxon>
        <taxon>Bacillota</taxon>
        <taxon>Clostridia</taxon>
        <taxon>Eubacteriales</taxon>
        <taxon>Candidatus Enterenecus</taxon>
    </lineage>
</organism>
<evidence type="ECO:0000259" key="2">
    <source>
        <dbReference type="Pfam" id="PF21247"/>
    </source>
</evidence>
<dbReference type="Pfam" id="PF21247">
    <property type="entry name" value="Fic-like_C"/>
    <property type="match status" value="1"/>
</dbReference>
<evidence type="ECO:0000259" key="1">
    <source>
        <dbReference type="Pfam" id="PF04326"/>
    </source>
</evidence>
<dbReference type="PANTHER" id="PTHR30595:SF6">
    <property type="entry name" value="SCHLAFEN ALBA-2 DOMAIN-CONTAINING PROTEIN"/>
    <property type="match status" value="1"/>
</dbReference>
<comment type="caution">
    <text evidence="3">The sequence shown here is derived from an EMBL/GenBank/DDBJ whole genome shotgun (WGS) entry which is preliminary data.</text>
</comment>
<feature type="domain" description="Schlafen AlbA-2" evidence="1">
    <location>
        <begin position="1"/>
        <end position="101"/>
    </location>
</feature>
<protein>
    <submittedName>
        <fullName evidence="3">DNA binding domain-containing protein</fullName>
    </submittedName>
</protein>